<keyword evidence="6" id="KW-1185">Reference proteome</keyword>
<dbReference type="PROSITE" id="PS51037">
    <property type="entry name" value="YEATS"/>
    <property type="match status" value="1"/>
</dbReference>
<feature type="compositionally biased region" description="Basic and acidic residues" evidence="3">
    <location>
        <begin position="617"/>
        <end position="627"/>
    </location>
</feature>
<feature type="compositionally biased region" description="Polar residues" evidence="3">
    <location>
        <begin position="422"/>
        <end position="445"/>
    </location>
</feature>
<proteinExistence type="predicted"/>
<evidence type="ECO:0000313" key="6">
    <source>
        <dbReference type="Proteomes" id="UP001208570"/>
    </source>
</evidence>
<name>A0AAD9JH35_9ANNE</name>
<feature type="compositionally biased region" description="Basic and acidic residues" evidence="3">
    <location>
        <begin position="396"/>
        <end position="411"/>
    </location>
</feature>
<dbReference type="GO" id="GO:0003682">
    <property type="term" value="F:chromatin binding"/>
    <property type="evidence" value="ECO:0007669"/>
    <property type="project" value="TreeGrafter"/>
</dbReference>
<evidence type="ECO:0000313" key="5">
    <source>
        <dbReference type="EMBL" id="KAK2152836.1"/>
    </source>
</evidence>
<feature type="compositionally biased region" description="Basic and acidic residues" evidence="3">
    <location>
        <begin position="186"/>
        <end position="202"/>
    </location>
</feature>
<evidence type="ECO:0000256" key="2">
    <source>
        <dbReference type="PROSITE-ProRule" id="PRU00376"/>
    </source>
</evidence>
<keyword evidence="1 2" id="KW-0539">Nucleus</keyword>
<dbReference type="FunFam" id="2.60.40.1970:FF:000003">
    <property type="entry name" value="MLLT1, super elongation complex subunit"/>
    <property type="match status" value="1"/>
</dbReference>
<comment type="subcellular location">
    <subcellularLocation>
        <location evidence="2">Nucleus</location>
    </subcellularLocation>
</comment>
<feature type="compositionally biased region" description="Acidic residues" evidence="3">
    <location>
        <begin position="480"/>
        <end position="503"/>
    </location>
</feature>
<sequence>MCFVSLQSVQVKLELGHKASLRKKLTSEGFTHDWVVFVRGPEGSNIQHFVEKVVFHLHESFPKPKRVVKEPPYSVAESGYGSFNLPIEIYFKTKEEPRKIKFDYDLFLHLNGSPPVNHLRCEKLTFQNPTEDFRRKLIKAGGVGILGPNEFPGVPPSTQATTTPGTPQTSESKAFVELFGSSTHSESTEVKSSEVKGNDQLHVKKKKSSHSKDREKDREKHRSKSSNATSSSVTNSPVMLSSPQSTPKTTSSPLTNSEKLGKHKHSSRREGSSEHSTHKKKKKDKGHVKSKDHDHMKYKDKHRDRIKDKEGDRGNDEHGKDKHNVIVIQDKEKRRDKGGKTITCAKIETTPKKDVEEKSKEKERSKHKESTAATPSSSSSSSISRGKGHKKSHRSKEREKSKESSSEKDGSFESPALKHQKATSSPAPPNKSQLPPMSDIFSTSDYDPFEDDAATENASQPQPGTAEPDRSQMFLKSLFDEMEDDEDDDDEVDMEISENEDVDVEHSEAVPDFGESEQSPSKSDVHQSPPHIEPIVSNGLSPHEVGGAIQRPHLSPESKQAETVTITKAPSSVPHRPTERSSTQKEHFLSRWKEPESENSKKNQTPSPRDSSVVNEVTKKQDDDHVWESSPVWSTNQNSVLSNKANQMSPPRLSMDPPDLLKSTQHGDLLQFEAAQQRLPYLKRESCIDRVSPPNNNSLVCKEPNCTDLPEPVIKPGFAPNGETFELLLSLQEKLNMTKDEETLSDVVRILEESGEVFAITDASLDFDLCYLNSETVHKLKRCLRLS</sequence>
<feature type="compositionally biased region" description="Basic and acidic residues" evidence="3">
    <location>
        <begin position="576"/>
        <end position="601"/>
    </location>
</feature>
<dbReference type="PANTHER" id="PTHR47827">
    <property type="entry name" value="AHD DOMAIN-CONTAINING PROTEIN"/>
    <property type="match status" value="1"/>
</dbReference>
<protein>
    <recommendedName>
        <fullName evidence="4">YEATS domain-containing protein</fullName>
    </recommendedName>
</protein>
<feature type="compositionally biased region" description="Low complexity" evidence="3">
    <location>
        <begin position="156"/>
        <end position="170"/>
    </location>
</feature>
<feature type="compositionally biased region" description="Basic and acidic residues" evidence="3">
    <location>
        <begin position="349"/>
        <end position="370"/>
    </location>
</feature>
<gene>
    <name evidence="5" type="ORF">LSH36_316g02025</name>
</gene>
<dbReference type="Pfam" id="PF17793">
    <property type="entry name" value="AHD"/>
    <property type="match status" value="1"/>
</dbReference>
<dbReference type="CDD" id="cd16906">
    <property type="entry name" value="YEATS_AF-9_like"/>
    <property type="match status" value="1"/>
</dbReference>
<reference evidence="5" key="1">
    <citation type="journal article" date="2023" name="Mol. Biol. Evol.">
        <title>Third-Generation Sequencing Reveals the Adaptive Role of the Epigenome in Three Deep-Sea Polychaetes.</title>
        <authorList>
            <person name="Perez M."/>
            <person name="Aroh O."/>
            <person name="Sun Y."/>
            <person name="Lan Y."/>
            <person name="Juniper S.K."/>
            <person name="Young C.R."/>
            <person name="Angers B."/>
            <person name="Qian P.Y."/>
        </authorList>
    </citation>
    <scope>NUCLEOTIDE SEQUENCE</scope>
    <source>
        <strain evidence="5">P08H-3</strain>
    </source>
</reference>
<dbReference type="PANTHER" id="PTHR47827:SF3">
    <property type="entry name" value="AF-9 ANC1 HOMOLOGY DOMAIN-CONTAINING PROTEIN"/>
    <property type="match status" value="1"/>
</dbReference>
<comment type="caution">
    <text evidence="5">The sequence shown here is derived from an EMBL/GenBank/DDBJ whole genome shotgun (WGS) entry which is preliminary data.</text>
</comment>
<feature type="compositionally biased region" description="Low complexity" evidence="3">
    <location>
        <begin position="225"/>
        <end position="257"/>
    </location>
</feature>
<organism evidence="5 6">
    <name type="scientific">Paralvinella palmiformis</name>
    <dbReference type="NCBI Taxonomy" id="53620"/>
    <lineage>
        <taxon>Eukaryota</taxon>
        <taxon>Metazoa</taxon>
        <taxon>Spiralia</taxon>
        <taxon>Lophotrochozoa</taxon>
        <taxon>Annelida</taxon>
        <taxon>Polychaeta</taxon>
        <taxon>Sedentaria</taxon>
        <taxon>Canalipalpata</taxon>
        <taxon>Terebellida</taxon>
        <taxon>Terebelliformia</taxon>
        <taxon>Alvinellidae</taxon>
        <taxon>Paralvinella</taxon>
    </lineage>
</organism>
<dbReference type="InterPro" id="IPR055129">
    <property type="entry name" value="YEATS_dom"/>
</dbReference>
<dbReference type="AlphaFoldDB" id="A0AAD9JH35"/>
<dbReference type="InterPro" id="IPR038704">
    <property type="entry name" value="YEAST_sf"/>
</dbReference>
<evidence type="ECO:0000259" key="4">
    <source>
        <dbReference type="PROSITE" id="PS51037"/>
    </source>
</evidence>
<feature type="compositionally biased region" description="Basic and acidic residues" evidence="3">
    <location>
        <begin position="287"/>
        <end position="339"/>
    </location>
</feature>
<dbReference type="InterPro" id="IPR052790">
    <property type="entry name" value="YEATS_domain"/>
</dbReference>
<feature type="compositionally biased region" description="Basic residues" evidence="3">
    <location>
        <begin position="386"/>
        <end position="395"/>
    </location>
</feature>
<dbReference type="Gene3D" id="1.20.1270.290">
    <property type="match status" value="1"/>
</dbReference>
<evidence type="ECO:0000256" key="1">
    <source>
        <dbReference type="ARBA" id="ARBA00023242"/>
    </source>
</evidence>
<dbReference type="Gene3D" id="2.60.40.1970">
    <property type="entry name" value="YEATS domain"/>
    <property type="match status" value="1"/>
</dbReference>
<dbReference type="GO" id="GO:0008023">
    <property type="term" value="C:transcription elongation factor complex"/>
    <property type="evidence" value="ECO:0007669"/>
    <property type="project" value="TreeGrafter"/>
</dbReference>
<feature type="compositionally biased region" description="Polar residues" evidence="3">
    <location>
        <begin position="561"/>
        <end position="570"/>
    </location>
</feature>
<dbReference type="GO" id="GO:0045893">
    <property type="term" value="P:positive regulation of DNA-templated transcription"/>
    <property type="evidence" value="ECO:0007669"/>
    <property type="project" value="TreeGrafter"/>
</dbReference>
<feature type="compositionally biased region" description="Polar residues" evidence="3">
    <location>
        <begin position="602"/>
        <end position="615"/>
    </location>
</feature>
<dbReference type="Proteomes" id="UP001208570">
    <property type="component" value="Unassembled WGS sequence"/>
</dbReference>
<dbReference type="Pfam" id="PF03366">
    <property type="entry name" value="YEATS"/>
    <property type="match status" value="1"/>
</dbReference>
<feature type="compositionally biased region" description="Basic residues" evidence="3">
    <location>
        <begin position="277"/>
        <end position="286"/>
    </location>
</feature>
<feature type="region of interest" description="Disordered" evidence="3">
    <location>
        <begin position="147"/>
        <end position="630"/>
    </location>
</feature>
<dbReference type="InterPro" id="IPR040930">
    <property type="entry name" value="AF-9_AHD"/>
</dbReference>
<feature type="compositionally biased region" description="Basic and acidic residues" evidence="3">
    <location>
        <begin position="210"/>
        <end position="220"/>
    </location>
</feature>
<feature type="domain" description="YEATS" evidence="4">
    <location>
        <begin position="3"/>
        <end position="140"/>
    </location>
</feature>
<accession>A0AAD9JH35</accession>
<dbReference type="EMBL" id="JAODUP010000316">
    <property type="protein sequence ID" value="KAK2152836.1"/>
    <property type="molecule type" value="Genomic_DNA"/>
</dbReference>
<evidence type="ECO:0000256" key="3">
    <source>
        <dbReference type="SAM" id="MobiDB-lite"/>
    </source>
</evidence>